<evidence type="ECO:0000313" key="2">
    <source>
        <dbReference type="Proteomes" id="UP000182190"/>
    </source>
</evidence>
<reference evidence="1" key="1">
    <citation type="submission" date="2019-10" db="EMBL/GenBank/DDBJ databases">
        <authorList>
            <consortium name="Genoscope - CEA"/>
            <person name="William W."/>
        </authorList>
    </citation>
    <scope>NUCLEOTIDE SEQUENCE [LARGE SCALE GENOMIC DNA]</scope>
    <source>
        <strain evidence="1">BBR_PRJEB10994</strain>
    </source>
</reference>
<protein>
    <submittedName>
        <fullName evidence="1">Uncharacterized protein</fullName>
    </submittedName>
</protein>
<name>A0A7Z9BL16_9CYAN</name>
<sequence length="43" mass="5210">MLFRMWSTINDRFRVSLDPIEIEPLIKLKNHVSQGLECLYCWN</sequence>
<comment type="caution">
    <text evidence="1">The sequence shown here is derived from an EMBL/GenBank/DDBJ whole genome shotgun (WGS) entry which is preliminary data.</text>
</comment>
<keyword evidence="2" id="KW-1185">Reference proteome</keyword>
<dbReference type="EMBL" id="CZCS02000009">
    <property type="protein sequence ID" value="VXD12814.1"/>
    <property type="molecule type" value="Genomic_DNA"/>
</dbReference>
<evidence type="ECO:0000313" key="1">
    <source>
        <dbReference type="EMBL" id="VXD12814.1"/>
    </source>
</evidence>
<accession>A0A7Z9BL16</accession>
<proteinExistence type="predicted"/>
<organism evidence="1 2">
    <name type="scientific">Planktothrix paucivesiculata PCC 9631</name>
    <dbReference type="NCBI Taxonomy" id="671071"/>
    <lineage>
        <taxon>Bacteria</taxon>
        <taxon>Bacillati</taxon>
        <taxon>Cyanobacteriota</taxon>
        <taxon>Cyanophyceae</taxon>
        <taxon>Oscillatoriophycideae</taxon>
        <taxon>Oscillatoriales</taxon>
        <taxon>Microcoleaceae</taxon>
        <taxon>Planktothrix</taxon>
    </lineage>
</organism>
<dbReference type="AlphaFoldDB" id="A0A7Z9BL16"/>
<dbReference type="Proteomes" id="UP000182190">
    <property type="component" value="Unassembled WGS sequence"/>
</dbReference>
<gene>
    <name evidence="1" type="ORF">PL9631_1060210</name>
</gene>